<dbReference type="EMBL" id="CYSA01000015">
    <property type="protein sequence ID" value="CUH64874.1"/>
    <property type="molecule type" value="Genomic_DNA"/>
</dbReference>
<dbReference type="Pfam" id="PF03968">
    <property type="entry name" value="LptD_N"/>
    <property type="match status" value="1"/>
</dbReference>
<evidence type="ECO:0000313" key="6">
    <source>
        <dbReference type="EMBL" id="CUH64874.1"/>
    </source>
</evidence>
<protein>
    <submittedName>
        <fullName evidence="6">Lipopolysaccharide export system protein LptA</fullName>
    </submittedName>
</protein>
<dbReference type="OrthoDB" id="9811926at2"/>
<evidence type="ECO:0000256" key="3">
    <source>
        <dbReference type="ARBA" id="ARBA00022764"/>
    </source>
</evidence>
<evidence type="ECO:0000256" key="2">
    <source>
        <dbReference type="ARBA" id="ARBA00022729"/>
    </source>
</evidence>
<organism evidence="6 7">
    <name type="scientific">Thalassovita gelatinovora</name>
    <name type="common">Thalassobius gelatinovorus</name>
    <dbReference type="NCBI Taxonomy" id="53501"/>
    <lineage>
        <taxon>Bacteria</taxon>
        <taxon>Pseudomonadati</taxon>
        <taxon>Pseudomonadota</taxon>
        <taxon>Alphaproteobacteria</taxon>
        <taxon>Rhodobacterales</taxon>
        <taxon>Roseobacteraceae</taxon>
        <taxon>Thalassovita</taxon>
    </lineage>
</organism>
<sequence length="160" mass="16626">MRFSRLTALALFISLTAPLAAAEDVAFGKARQDSQQPVEVSADNLAVSQKDGTATFSGNVMITQGDMILNAPNVLVVYKEDNKKISKLEASGGVTLVSGPDAAEAQSAEYDIDAGTVLLLGSVLLSQGSNVMSGDRITINLDAGTAQVGGRVKTTLQPKE</sequence>
<feature type="chain" id="PRO_5006015626" evidence="4">
    <location>
        <begin position="23"/>
        <end position="160"/>
    </location>
</feature>
<feature type="signal peptide" evidence="4">
    <location>
        <begin position="1"/>
        <end position="22"/>
    </location>
</feature>
<dbReference type="NCBIfam" id="TIGR03002">
    <property type="entry name" value="outer_YhbN_LptA"/>
    <property type="match status" value="1"/>
</dbReference>
<feature type="domain" description="Organic solvent tolerance-like N-terminal" evidence="5">
    <location>
        <begin position="39"/>
        <end position="144"/>
    </location>
</feature>
<dbReference type="InterPro" id="IPR014340">
    <property type="entry name" value="LptA"/>
</dbReference>
<keyword evidence="1" id="KW-0813">Transport</keyword>
<dbReference type="PANTHER" id="PTHR36504:SF1">
    <property type="entry name" value="LIPOPOLYSACCHARIDE EXPORT SYSTEM PROTEIN LPTA"/>
    <property type="match status" value="1"/>
</dbReference>
<dbReference type="GO" id="GO:0001530">
    <property type="term" value="F:lipopolysaccharide binding"/>
    <property type="evidence" value="ECO:0007669"/>
    <property type="project" value="InterPro"/>
</dbReference>
<dbReference type="GO" id="GO:0017089">
    <property type="term" value="F:glycolipid transfer activity"/>
    <property type="evidence" value="ECO:0007669"/>
    <property type="project" value="TreeGrafter"/>
</dbReference>
<dbReference type="STRING" id="53501.SAMN04488043_102125"/>
<gene>
    <name evidence="6" type="primary">lptA</name>
    <name evidence="6" type="ORF">TG4357_01550</name>
</gene>
<dbReference type="InterPro" id="IPR005653">
    <property type="entry name" value="OstA-like_N"/>
</dbReference>
<dbReference type="PANTHER" id="PTHR36504">
    <property type="entry name" value="LIPOPOLYSACCHARIDE EXPORT SYSTEM PROTEIN LPTA"/>
    <property type="match status" value="1"/>
</dbReference>
<name>A0A0N7LUZ5_THAGE</name>
<keyword evidence="7" id="KW-1185">Reference proteome</keyword>
<accession>A0A0N7LUZ5</accession>
<keyword evidence="2 4" id="KW-0732">Signal</keyword>
<proteinExistence type="predicted"/>
<dbReference type="GO" id="GO:0015920">
    <property type="term" value="P:lipopolysaccharide transport"/>
    <property type="evidence" value="ECO:0007669"/>
    <property type="project" value="InterPro"/>
</dbReference>
<dbReference type="Proteomes" id="UP000051587">
    <property type="component" value="Unassembled WGS sequence"/>
</dbReference>
<dbReference type="GO" id="GO:0009279">
    <property type="term" value="C:cell outer membrane"/>
    <property type="evidence" value="ECO:0007669"/>
    <property type="project" value="TreeGrafter"/>
</dbReference>
<evidence type="ECO:0000256" key="4">
    <source>
        <dbReference type="SAM" id="SignalP"/>
    </source>
</evidence>
<dbReference type="Gene3D" id="2.60.450.10">
    <property type="entry name" value="Lipopolysaccharide (LPS) transport protein A like domain"/>
    <property type="match status" value="1"/>
</dbReference>
<evidence type="ECO:0000256" key="1">
    <source>
        <dbReference type="ARBA" id="ARBA00022448"/>
    </source>
</evidence>
<evidence type="ECO:0000313" key="7">
    <source>
        <dbReference type="Proteomes" id="UP000051587"/>
    </source>
</evidence>
<dbReference type="AlphaFoldDB" id="A0A0N7LUZ5"/>
<keyword evidence="3" id="KW-0574">Periplasm</keyword>
<reference evidence="6 7" key="1">
    <citation type="submission" date="2015-09" db="EMBL/GenBank/DDBJ databases">
        <authorList>
            <consortium name="Swine Surveillance"/>
        </authorList>
    </citation>
    <scope>NUCLEOTIDE SEQUENCE [LARGE SCALE GENOMIC DNA]</scope>
    <source>
        <strain evidence="6 7">CECT 4357</strain>
    </source>
</reference>
<dbReference type="InterPro" id="IPR052037">
    <property type="entry name" value="LPS_export_LptA"/>
</dbReference>
<dbReference type="RefSeq" id="WP_058262271.1">
    <property type="nucleotide sequence ID" value="NZ_CP051181.1"/>
</dbReference>
<dbReference type="GO" id="GO:0030288">
    <property type="term" value="C:outer membrane-bounded periplasmic space"/>
    <property type="evidence" value="ECO:0007669"/>
    <property type="project" value="TreeGrafter"/>
</dbReference>
<evidence type="ECO:0000259" key="5">
    <source>
        <dbReference type="Pfam" id="PF03968"/>
    </source>
</evidence>